<name>A0ABZ1IFH0_9PSEU</name>
<feature type="region of interest" description="Disordered" evidence="1">
    <location>
        <begin position="158"/>
        <end position="226"/>
    </location>
</feature>
<keyword evidence="2" id="KW-0472">Membrane</keyword>
<dbReference type="Proteomes" id="UP001330812">
    <property type="component" value="Chromosome"/>
</dbReference>
<proteinExistence type="predicted"/>
<feature type="compositionally biased region" description="Low complexity" evidence="1">
    <location>
        <begin position="187"/>
        <end position="211"/>
    </location>
</feature>
<feature type="region of interest" description="Disordered" evidence="1">
    <location>
        <begin position="107"/>
        <end position="146"/>
    </location>
</feature>
<gene>
    <name evidence="3" type="ORF">VSH64_11845</name>
</gene>
<dbReference type="RefSeq" id="WP_326835603.1">
    <property type="nucleotide sequence ID" value="NZ_CP142149.1"/>
</dbReference>
<keyword evidence="2" id="KW-0812">Transmembrane</keyword>
<feature type="compositionally biased region" description="Pro residues" evidence="1">
    <location>
        <begin position="212"/>
        <end position="226"/>
    </location>
</feature>
<evidence type="ECO:0000256" key="1">
    <source>
        <dbReference type="SAM" id="MobiDB-lite"/>
    </source>
</evidence>
<feature type="compositionally biased region" description="Low complexity" evidence="1">
    <location>
        <begin position="112"/>
        <end position="121"/>
    </location>
</feature>
<sequence length="226" mass="23948">MKSVIWWSIAVLFGLGLVANGLFYTPSPDGKVVCGSEEMRPGDTCERTQYGVTSTETYDEKLRDSIDNAKSFNGGGRWVSVGIGTGIAGLAGWRLVVALRRRARLGSGPVNQGAAGHQAGFAPPPGFAPQDQFSAPGQVNPAQVNPAQFNPQQFNAAQSDPAAFTPPAPFDPQGQFPPQAAPVWQDSPQQPGFQPQAAYPQQQPGFPQQQGFPPPGYQPPSGPYQG</sequence>
<reference evidence="3 4" key="1">
    <citation type="journal article" date="2015" name="Int. J. Syst. Evol. Microbiol.">
        <title>Amycolatopsis rhabdoformis sp. nov., an actinomycete isolated from a tropical forest soil.</title>
        <authorList>
            <person name="Souza W.R."/>
            <person name="Silva R.E."/>
            <person name="Goodfellow M."/>
            <person name="Busarakam K."/>
            <person name="Figueiro F.S."/>
            <person name="Ferreira D."/>
            <person name="Rodrigues-Filho E."/>
            <person name="Moraes L.A.B."/>
            <person name="Zucchi T.D."/>
        </authorList>
    </citation>
    <scope>NUCLEOTIDE SEQUENCE [LARGE SCALE GENOMIC DNA]</scope>
    <source>
        <strain evidence="3 4">NCIMB 14900</strain>
    </source>
</reference>
<evidence type="ECO:0000256" key="2">
    <source>
        <dbReference type="SAM" id="Phobius"/>
    </source>
</evidence>
<organism evidence="3 4">
    <name type="scientific">Amycolatopsis rhabdoformis</name>
    <dbReference type="NCBI Taxonomy" id="1448059"/>
    <lineage>
        <taxon>Bacteria</taxon>
        <taxon>Bacillati</taxon>
        <taxon>Actinomycetota</taxon>
        <taxon>Actinomycetes</taxon>
        <taxon>Pseudonocardiales</taxon>
        <taxon>Pseudonocardiaceae</taxon>
        <taxon>Amycolatopsis</taxon>
    </lineage>
</organism>
<accession>A0ABZ1IFH0</accession>
<protein>
    <submittedName>
        <fullName evidence="3">Uncharacterized protein</fullName>
    </submittedName>
</protein>
<evidence type="ECO:0000313" key="3">
    <source>
        <dbReference type="EMBL" id="WSE32796.1"/>
    </source>
</evidence>
<keyword evidence="4" id="KW-1185">Reference proteome</keyword>
<feature type="transmembrane region" description="Helical" evidence="2">
    <location>
        <begin position="78"/>
        <end position="97"/>
    </location>
</feature>
<evidence type="ECO:0000313" key="4">
    <source>
        <dbReference type="Proteomes" id="UP001330812"/>
    </source>
</evidence>
<dbReference type="EMBL" id="CP142149">
    <property type="protein sequence ID" value="WSE32796.1"/>
    <property type="molecule type" value="Genomic_DNA"/>
</dbReference>
<keyword evidence="2" id="KW-1133">Transmembrane helix</keyword>